<evidence type="ECO:0000259" key="3">
    <source>
        <dbReference type="Pfam" id="PF00370"/>
    </source>
</evidence>
<accession>X1CG29</accession>
<protein>
    <recommendedName>
        <fullName evidence="3">Carbohydrate kinase FGGY N-terminal domain-containing protein</fullName>
    </recommendedName>
</protein>
<sequence length="68" mass="7638">MTEYVLGIDAGTESVRTGVFDLDGNIIGFGTHSYRTYHEHPGWAVQKVEEWREALIESIKKSIKISGI</sequence>
<comment type="caution">
    <text evidence="4">The sequence shown here is derived from an EMBL/GenBank/DDBJ whole genome shotgun (WGS) entry which is preliminary data.</text>
</comment>
<dbReference type="GO" id="GO:0019150">
    <property type="term" value="F:D-ribulokinase activity"/>
    <property type="evidence" value="ECO:0007669"/>
    <property type="project" value="TreeGrafter"/>
</dbReference>
<dbReference type="PANTHER" id="PTHR43435:SF4">
    <property type="entry name" value="FGGY CARBOHYDRATE KINASE DOMAIN-CONTAINING PROTEIN"/>
    <property type="match status" value="1"/>
</dbReference>
<dbReference type="AlphaFoldDB" id="X1CG29"/>
<dbReference type="EMBL" id="BART01037311">
    <property type="protein sequence ID" value="GAH06607.1"/>
    <property type="molecule type" value="Genomic_DNA"/>
</dbReference>
<gene>
    <name evidence="4" type="ORF">S01H4_62485</name>
</gene>
<feature type="domain" description="Carbohydrate kinase FGGY N-terminal" evidence="3">
    <location>
        <begin position="4"/>
        <end position="66"/>
    </location>
</feature>
<dbReference type="InterPro" id="IPR018484">
    <property type="entry name" value="FGGY_N"/>
</dbReference>
<evidence type="ECO:0000256" key="1">
    <source>
        <dbReference type="ARBA" id="ARBA00022679"/>
    </source>
</evidence>
<dbReference type="SUPFAM" id="SSF53067">
    <property type="entry name" value="Actin-like ATPase domain"/>
    <property type="match status" value="1"/>
</dbReference>
<dbReference type="InterPro" id="IPR043129">
    <property type="entry name" value="ATPase_NBD"/>
</dbReference>
<evidence type="ECO:0000313" key="4">
    <source>
        <dbReference type="EMBL" id="GAH06607.1"/>
    </source>
</evidence>
<feature type="non-terminal residue" evidence="4">
    <location>
        <position position="68"/>
    </location>
</feature>
<name>X1CG29_9ZZZZ</name>
<dbReference type="GO" id="GO:0005737">
    <property type="term" value="C:cytoplasm"/>
    <property type="evidence" value="ECO:0007669"/>
    <property type="project" value="TreeGrafter"/>
</dbReference>
<evidence type="ECO:0000256" key="2">
    <source>
        <dbReference type="ARBA" id="ARBA00022777"/>
    </source>
</evidence>
<dbReference type="GO" id="GO:0019321">
    <property type="term" value="P:pentose metabolic process"/>
    <property type="evidence" value="ECO:0007669"/>
    <property type="project" value="TreeGrafter"/>
</dbReference>
<proteinExistence type="predicted"/>
<dbReference type="Gene3D" id="3.30.420.40">
    <property type="match status" value="1"/>
</dbReference>
<reference evidence="4" key="1">
    <citation type="journal article" date="2014" name="Front. Microbiol.">
        <title>High frequency of phylogenetically diverse reductive dehalogenase-homologous genes in deep subseafloor sedimentary metagenomes.</title>
        <authorList>
            <person name="Kawai M."/>
            <person name="Futagami T."/>
            <person name="Toyoda A."/>
            <person name="Takaki Y."/>
            <person name="Nishi S."/>
            <person name="Hori S."/>
            <person name="Arai W."/>
            <person name="Tsubouchi T."/>
            <person name="Morono Y."/>
            <person name="Uchiyama I."/>
            <person name="Ito T."/>
            <person name="Fujiyama A."/>
            <person name="Inagaki F."/>
            <person name="Takami H."/>
        </authorList>
    </citation>
    <scope>NUCLEOTIDE SEQUENCE</scope>
    <source>
        <strain evidence="4">Expedition CK06-06</strain>
    </source>
</reference>
<keyword evidence="2" id="KW-0418">Kinase</keyword>
<dbReference type="PANTHER" id="PTHR43435">
    <property type="entry name" value="RIBULOKINASE"/>
    <property type="match status" value="1"/>
</dbReference>
<dbReference type="Pfam" id="PF00370">
    <property type="entry name" value="FGGY_N"/>
    <property type="match status" value="1"/>
</dbReference>
<keyword evidence="1" id="KW-0808">Transferase</keyword>
<organism evidence="4">
    <name type="scientific">marine sediment metagenome</name>
    <dbReference type="NCBI Taxonomy" id="412755"/>
    <lineage>
        <taxon>unclassified sequences</taxon>
        <taxon>metagenomes</taxon>
        <taxon>ecological metagenomes</taxon>
    </lineage>
</organism>